<keyword evidence="2" id="KW-1185">Reference proteome</keyword>
<organism evidence="1 2">
    <name type="scientific">Dictyostelium firmibasis</name>
    <dbReference type="NCBI Taxonomy" id="79012"/>
    <lineage>
        <taxon>Eukaryota</taxon>
        <taxon>Amoebozoa</taxon>
        <taxon>Evosea</taxon>
        <taxon>Eumycetozoa</taxon>
        <taxon>Dictyostelia</taxon>
        <taxon>Dictyosteliales</taxon>
        <taxon>Dictyosteliaceae</taxon>
        <taxon>Dictyostelium</taxon>
    </lineage>
</organism>
<dbReference type="Proteomes" id="UP001344447">
    <property type="component" value="Unassembled WGS sequence"/>
</dbReference>
<evidence type="ECO:0000313" key="2">
    <source>
        <dbReference type="Proteomes" id="UP001344447"/>
    </source>
</evidence>
<dbReference type="AlphaFoldDB" id="A0AAN7U309"/>
<comment type="caution">
    <text evidence="1">The sequence shown here is derived from an EMBL/GenBank/DDBJ whole genome shotgun (WGS) entry which is preliminary data.</text>
</comment>
<evidence type="ECO:0000313" key="1">
    <source>
        <dbReference type="EMBL" id="KAK5580842.1"/>
    </source>
</evidence>
<sequence length="277" mass="31864">MPLPLSQRKSLRDNEEYLKNAHETVKSALGVEWTFEFDFELITSKCTDSYVQNSLGECFYKEVATNIAECISEQSKDEMIKEALLEANTNQKIIVAPNEDKKFTQYWAYEFVNGDLKVHFKPSIANVSDVKYFKLAEIIPSPGVFSLPARINLKENSEKFTEALEKAKEATKMDWSYDESSLEAVYPNVEKTYQDRIGDIFSEIITNICYNLEKRSADSMVLEALQEIAPNAKIVFKFDAKQSEYWVWKFVNGDLVVSFKSICNTSDNSYLDFEKLL</sequence>
<reference evidence="1 2" key="1">
    <citation type="submission" date="2023-11" db="EMBL/GenBank/DDBJ databases">
        <title>Dfirmibasis_genome.</title>
        <authorList>
            <person name="Edelbroek B."/>
            <person name="Kjellin J."/>
            <person name="Jerlstrom-Hultqvist J."/>
            <person name="Soderbom F."/>
        </authorList>
    </citation>
    <scope>NUCLEOTIDE SEQUENCE [LARGE SCALE GENOMIC DNA]</scope>
    <source>
        <strain evidence="1 2">TNS-C-14</strain>
    </source>
</reference>
<accession>A0AAN7U309</accession>
<gene>
    <name evidence="1" type="ORF">RB653_000866</name>
</gene>
<dbReference type="EMBL" id="JAVFKY010000002">
    <property type="protein sequence ID" value="KAK5580842.1"/>
    <property type="molecule type" value="Genomic_DNA"/>
</dbReference>
<proteinExistence type="predicted"/>
<protein>
    <submittedName>
        <fullName evidence="1">Uncharacterized protein</fullName>
    </submittedName>
</protein>
<name>A0AAN7U309_9MYCE</name>